<dbReference type="InterPro" id="IPR002508">
    <property type="entry name" value="MurNAc-LAA_cat"/>
</dbReference>
<proteinExistence type="predicted"/>
<keyword evidence="2" id="KW-0961">Cell wall biogenesis/degradation</keyword>
<dbReference type="PROSITE" id="PS51781">
    <property type="entry name" value="SH3B"/>
    <property type="match status" value="2"/>
</dbReference>
<evidence type="ECO:0000256" key="3">
    <source>
        <dbReference type="SAM" id="MobiDB-lite"/>
    </source>
</evidence>
<feature type="domain" description="SH3b" evidence="4">
    <location>
        <begin position="22"/>
        <end position="84"/>
    </location>
</feature>
<sequence length="379" mass="42385">MQKKIPYLIIFTFLLFAQHIRADSIQIETDQLLVRSGPGTEYEVIGHVDQGEQYERADEDGDWIAIAFNNETGWVHSQYTSIIGNESNSHEGTDPENAQGELEDESEGEGEGDQPNTGNTYPFNQIVKVDVVNIREEPTVQSAIIGELRKRQTVSIIASIDENWVEIETDDLTGFMPASIVGLNAVDNNSSMRSLSNKRIVIDPGHGGVDVGAISQSEHYESEYTLYTAQILANQLERLGASVQLTRDDDFYYALTPRSVFANYYDADVFLSLHYNSEPQYPTANGINTFYRDDRDQALADIVHAAILEETGANDRGVASGNYLVLRHARRPGLLLELGFLSNAEEELQIQSFAYQNEISRGIISGLQQYFSNQTRLEN</sequence>
<dbReference type="SMART" id="SM00646">
    <property type="entry name" value="Ami_3"/>
    <property type="match status" value="1"/>
</dbReference>
<dbReference type="InterPro" id="IPR003646">
    <property type="entry name" value="SH3-like_bac-type"/>
</dbReference>
<feature type="region of interest" description="Disordered" evidence="3">
    <location>
        <begin position="84"/>
        <end position="122"/>
    </location>
</feature>
<dbReference type="RefSeq" id="WP_091497545.1">
    <property type="nucleotide sequence ID" value="NZ_FODJ01000006.1"/>
</dbReference>
<evidence type="ECO:0000259" key="4">
    <source>
        <dbReference type="PROSITE" id="PS51781"/>
    </source>
</evidence>
<dbReference type="Pfam" id="PF08239">
    <property type="entry name" value="SH3_3"/>
    <property type="match status" value="2"/>
</dbReference>
<keyword evidence="6" id="KW-1185">Reference proteome</keyword>
<dbReference type="Pfam" id="PF01520">
    <property type="entry name" value="Amidase_3"/>
    <property type="match status" value="1"/>
</dbReference>
<dbReference type="EMBL" id="FODJ01000006">
    <property type="protein sequence ID" value="SEO34536.1"/>
    <property type="molecule type" value="Genomic_DNA"/>
</dbReference>
<name>A0A1H8NY15_9BACI</name>
<dbReference type="SMART" id="SM00287">
    <property type="entry name" value="SH3b"/>
    <property type="match status" value="2"/>
</dbReference>
<protein>
    <submittedName>
        <fullName evidence="5">N-acetylmuramoyl-L-alanine amidase</fullName>
    </submittedName>
</protein>
<dbReference type="Gene3D" id="3.40.630.40">
    <property type="entry name" value="Zn-dependent exopeptidases"/>
    <property type="match status" value="1"/>
</dbReference>
<dbReference type="GO" id="GO:0030288">
    <property type="term" value="C:outer membrane-bounded periplasmic space"/>
    <property type="evidence" value="ECO:0007669"/>
    <property type="project" value="TreeGrafter"/>
</dbReference>
<dbReference type="PANTHER" id="PTHR30404">
    <property type="entry name" value="N-ACETYLMURAMOYL-L-ALANINE AMIDASE"/>
    <property type="match status" value="1"/>
</dbReference>
<evidence type="ECO:0000256" key="1">
    <source>
        <dbReference type="ARBA" id="ARBA00022801"/>
    </source>
</evidence>
<dbReference type="AlphaFoldDB" id="A0A1H8NY15"/>
<dbReference type="GO" id="GO:0071555">
    <property type="term" value="P:cell wall organization"/>
    <property type="evidence" value="ECO:0007669"/>
    <property type="project" value="UniProtKB-KW"/>
</dbReference>
<dbReference type="CDD" id="cd02696">
    <property type="entry name" value="MurNAc-LAA"/>
    <property type="match status" value="1"/>
</dbReference>
<dbReference type="STRING" id="872970.SAMN04488134_106145"/>
<reference evidence="5 6" key="1">
    <citation type="submission" date="2016-10" db="EMBL/GenBank/DDBJ databases">
        <authorList>
            <person name="de Groot N.N."/>
        </authorList>
    </citation>
    <scope>NUCLEOTIDE SEQUENCE [LARGE SCALE GENOMIC DNA]</scope>
    <source>
        <strain evidence="5 6">CGMCC 1.10434</strain>
    </source>
</reference>
<dbReference type="SUPFAM" id="SSF53187">
    <property type="entry name" value="Zn-dependent exopeptidases"/>
    <property type="match status" value="1"/>
</dbReference>
<dbReference type="Gene3D" id="2.30.30.40">
    <property type="entry name" value="SH3 Domains"/>
    <property type="match status" value="2"/>
</dbReference>
<accession>A0A1H8NY15</accession>
<keyword evidence="1" id="KW-0378">Hydrolase</keyword>
<dbReference type="GO" id="GO:0008745">
    <property type="term" value="F:N-acetylmuramoyl-L-alanine amidase activity"/>
    <property type="evidence" value="ECO:0007669"/>
    <property type="project" value="InterPro"/>
</dbReference>
<gene>
    <name evidence="5" type="ORF">SAMN04488134_106145</name>
</gene>
<dbReference type="OrthoDB" id="9806267at2"/>
<organism evidence="5 6">
    <name type="scientific">Amphibacillus marinus</name>
    <dbReference type="NCBI Taxonomy" id="872970"/>
    <lineage>
        <taxon>Bacteria</taxon>
        <taxon>Bacillati</taxon>
        <taxon>Bacillota</taxon>
        <taxon>Bacilli</taxon>
        <taxon>Bacillales</taxon>
        <taxon>Bacillaceae</taxon>
        <taxon>Amphibacillus</taxon>
    </lineage>
</organism>
<dbReference type="InterPro" id="IPR050695">
    <property type="entry name" value="N-acetylmuramoyl_amidase_3"/>
</dbReference>
<dbReference type="GO" id="GO:0009253">
    <property type="term" value="P:peptidoglycan catabolic process"/>
    <property type="evidence" value="ECO:0007669"/>
    <property type="project" value="InterPro"/>
</dbReference>
<dbReference type="Proteomes" id="UP000199300">
    <property type="component" value="Unassembled WGS sequence"/>
</dbReference>
<evidence type="ECO:0000313" key="5">
    <source>
        <dbReference type="EMBL" id="SEO34536.1"/>
    </source>
</evidence>
<evidence type="ECO:0000313" key="6">
    <source>
        <dbReference type="Proteomes" id="UP000199300"/>
    </source>
</evidence>
<dbReference type="PANTHER" id="PTHR30404:SF0">
    <property type="entry name" value="N-ACETYLMURAMOYL-L-ALANINE AMIDASE AMIC"/>
    <property type="match status" value="1"/>
</dbReference>
<feature type="compositionally biased region" description="Acidic residues" evidence="3">
    <location>
        <begin position="101"/>
        <end position="112"/>
    </location>
</feature>
<feature type="domain" description="SH3b" evidence="4">
    <location>
        <begin position="122"/>
        <end position="185"/>
    </location>
</feature>
<evidence type="ECO:0000256" key="2">
    <source>
        <dbReference type="ARBA" id="ARBA00023316"/>
    </source>
</evidence>